<name>A0A1G9IFQ4_9FIRM</name>
<keyword evidence="3" id="KW-1185">Reference proteome</keyword>
<protein>
    <submittedName>
        <fullName evidence="2">Uncharacterized protein</fullName>
    </submittedName>
</protein>
<evidence type="ECO:0000256" key="1">
    <source>
        <dbReference type="SAM" id="Phobius"/>
    </source>
</evidence>
<keyword evidence="1" id="KW-0472">Membrane</keyword>
<dbReference type="EMBL" id="FNFP01000011">
    <property type="protein sequence ID" value="SDL24017.1"/>
    <property type="molecule type" value="Genomic_DNA"/>
</dbReference>
<dbReference type="RefSeq" id="WP_176762196.1">
    <property type="nucleotide sequence ID" value="NZ_FNFP01000011.1"/>
</dbReference>
<keyword evidence="1" id="KW-1133">Transmembrane helix</keyword>
<feature type="transmembrane region" description="Helical" evidence="1">
    <location>
        <begin position="12"/>
        <end position="31"/>
    </location>
</feature>
<keyword evidence="1" id="KW-0812">Transmembrane</keyword>
<dbReference type="AlphaFoldDB" id="A0A1G9IFQ4"/>
<proteinExistence type="predicted"/>
<accession>A0A1G9IFQ4</accession>
<evidence type="ECO:0000313" key="3">
    <source>
        <dbReference type="Proteomes" id="UP000198718"/>
    </source>
</evidence>
<gene>
    <name evidence="2" type="ORF">SAMN05660472_02857</name>
</gene>
<sequence>MEILKVLAFETSRVALGLYGLCLIYVISTCISKEIERLVRWIGIQKNKYSRS</sequence>
<dbReference type="Proteomes" id="UP000198718">
    <property type="component" value="Unassembled WGS sequence"/>
</dbReference>
<reference evidence="2 3" key="1">
    <citation type="submission" date="2016-10" db="EMBL/GenBank/DDBJ databases">
        <authorList>
            <person name="de Groot N.N."/>
        </authorList>
    </citation>
    <scope>NUCLEOTIDE SEQUENCE [LARGE SCALE GENOMIC DNA]</scope>
    <source>
        <strain evidence="2 3">DSM 18346</strain>
    </source>
</reference>
<evidence type="ECO:0000313" key="2">
    <source>
        <dbReference type="EMBL" id="SDL24017.1"/>
    </source>
</evidence>
<organism evidence="2 3">
    <name type="scientific">Natronincola ferrireducens</name>
    <dbReference type="NCBI Taxonomy" id="393762"/>
    <lineage>
        <taxon>Bacteria</taxon>
        <taxon>Bacillati</taxon>
        <taxon>Bacillota</taxon>
        <taxon>Clostridia</taxon>
        <taxon>Peptostreptococcales</taxon>
        <taxon>Natronincolaceae</taxon>
        <taxon>Natronincola</taxon>
    </lineage>
</organism>
<dbReference type="STRING" id="393762.SAMN05660472_02857"/>